<proteinExistence type="predicted"/>
<keyword evidence="2" id="KW-0722">Serine protease inhibitor</keyword>
<dbReference type="EMBL" id="GAYW01000264">
    <property type="protein sequence ID" value="JAI08714.1"/>
    <property type="molecule type" value="Transcribed_RNA"/>
</dbReference>
<dbReference type="AlphaFoldDB" id="A0A0E9Y2Z0"/>
<name>A0A0E9Y2Z0_AMBAM</name>
<dbReference type="InterPro" id="IPR042185">
    <property type="entry name" value="Serpin_sf_2"/>
</dbReference>
<dbReference type="InterPro" id="IPR023796">
    <property type="entry name" value="Serpin_dom"/>
</dbReference>
<evidence type="ECO:0000256" key="3">
    <source>
        <dbReference type="SAM" id="MobiDB-lite"/>
    </source>
</evidence>
<keyword evidence="1" id="KW-0646">Protease inhibitor</keyword>
<sequence>PRLKDLRAQLTPAFLAKLHALLRRRTVRVELPLTKAEARYTLNTTLFRTGVRQAFMPGAEFSGLVPTGEVRVGDFLHKATLVLDEGRPADDDAAPRQASSTAAQQPADVELALTRPFLFVLRRSGDGCILLVGVVRELKEPQQQ</sequence>
<evidence type="ECO:0000256" key="1">
    <source>
        <dbReference type="ARBA" id="ARBA00022690"/>
    </source>
</evidence>
<dbReference type="InterPro" id="IPR042178">
    <property type="entry name" value="Serpin_sf_1"/>
</dbReference>
<organism evidence="5">
    <name type="scientific">Amblyomma americanum</name>
    <name type="common">Lone star tick</name>
    <dbReference type="NCBI Taxonomy" id="6943"/>
    <lineage>
        <taxon>Eukaryota</taxon>
        <taxon>Metazoa</taxon>
        <taxon>Ecdysozoa</taxon>
        <taxon>Arthropoda</taxon>
        <taxon>Chelicerata</taxon>
        <taxon>Arachnida</taxon>
        <taxon>Acari</taxon>
        <taxon>Parasitiformes</taxon>
        <taxon>Ixodida</taxon>
        <taxon>Ixodoidea</taxon>
        <taxon>Ixodidae</taxon>
        <taxon>Amblyomminae</taxon>
        <taxon>Amblyomma</taxon>
    </lineage>
</organism>
<reference evidence="5" key="2">
    <citation type="submission" date="2014-02" db="EMBL/GenBank/DDBJ databases">
        <title>Intra- and inter-species comparative analysis of male and female Amblyomma americanum serine protease inhibitors (serpins).</title>
        <authorList>
            <person name="Porter L."/>
            <person name="Kim T."/>
            <person name="Radulovic Z."/>
            <person name="Braz G."/>
            <person name="Vaz I.D.S.Jr."/>
            <person name="Mulenga A."/>
        </authorList>
    </citation>
    <scope>NUCLEOTIDE SEQUENCE</scope>
</reference>
<dbReference type="Pfam" id="PF00079">
    <property type="entry name" value="Serpin"/>
    <property type="match status" value="1"/>
</dbReference>
<evidence type="ECO:0000259" key="4">
    <source>
        <dbReference type="Pfam" id="PF00079"/>
    </source>
</evidence>
<feature type="domain" description="Serpin" evidence="4">
    <location>
        <begin position="3"/>
        <end position="136"/>
    </location>
</feature>
<dbReference type="SUPFAM" id="SSF56574">
    <property type="entry name" value="Serpins"/>
    <property type="match status" value="1"/>
</dbReference>
<evidence type="ECO:0000313" key="5">
    <source>
        <dbReference type="EMBL" id="JAI08714.1"/>
    </source>
</evidence>
<protein>
    <submittedName>
        <fullName evidence="5">Serine protease inhibitor</fullName>
    </submittedName>
</protein>
<dbReference type="Gene3D" id="2.30.39.10">
    <property type="entry name" value="Alpha-1-antitrypsin, domain 1"/>
    <property type="match status" value="1"/>
</dbReference>
<feature type="non-terminal residue" evidence="5">
    <location>
        <position position="1"/>
    </location>
</feature>
<accession>A0A0E9Y2Z0</accession>
<dbReference type="Gene3D" id="3.30.497.10">
    <property type="entry name" value="Antithrombin, subunit I, domain 2"/>
    <property type="match status" value="1"/>
</dbReference>
<reference evidence="5" key="1">
    <citation type="submission" date="2014-02" db="EMBL/GenBank/DDBJ databases">
        <title>Comparative bioinformatics, temporal and spatial expression analyses of Ixodes scapularis organic anion transporting polypeptides.</title>
        <authorList>
            <person name="Radulovic Z."/>
            <person name="Porter L."/>
            <person name="Kim T."/>
            <person name="Mulenga A."/>
        </authorList>
    </citation>
    <scope>NUCLEOTIDE SEQUENCE</scope>
</reference>
<feature type="region of interest" description="Disordered" evidence="3">
    <location>
        <begin position="86"/>
        <end position="105"/>
    </location>
</feature>
<dbReference type="GO" id="GO:0004867">
    <property type="term" value="F:serine-type endopeptidase inhibitor activity"/>
    <property type="evidence" value="ECO:0007669"/>
    <property type="project" value="UniProtKB-KW"/>
</dbReference>
<evidence type="ECO:0000256" key="2">
    <source>
        <dbReference type="ARBA" id="ARBA00022900"/>
    </source>
</evidence>
<dbReference type="InterPro" id="IPR036186">
    <property type="entry name" value="Serpin_sf"/>
</dbReference>